<reference evidence="2" key="1">
    <citation type="submission" date="2018-11" db="EMBL/GenBank/DDBJ databases">
        <authorList>
            <consortium name="Pathogen Informatics"/>
        </authorList>
    </citation>
    <scope>NUCLEOTIDE SEQUENCE</scope>
</reference>
<organism evidence="2 3">
    <name type="scientific">Protopolystoma xenopodis</name>
    <dbReference type="NCBI Taxonomy" id="117903"/>
    <lineage>
        <taxon>Eukaryota</taxon>
        <taxon>Metazoa</taxon>
        <taxon>Spiralia</taxon>
        <taxon>Lophotrochozoa</taxon>
        <taxon>Platyhelminthes</taxon>
        <taxon>Monogenea</taxon>
        <taxon>Polyopisthocotylea</taxon>
        <taxon>Polystomatidea</taxon>
        <taxon>Polystomatidae</taxon>
        <taxon>Protopolystoma</taxon>
    </lineage>
</organism>
<sequence>MCKESLFEVKRVCINLVHFLISRADKEGSLETTDSVTPIEGSCGDSRYLLSGLAGSLGTKWARAGGENAGYKEPVTRPLVALGAAAQRFYNYSIIQLSYISVLFASTPTAPLAPRDLQVVLRSNIQKSGFPAVPSLPGTRWTLQASWKPPPKAFFAGRSGYAYTSMSSRFEETQASPLVYRFVWSLVDPSVSTSYERLSWNNMPFSSAFKTFRDGVPTQRRPVRELNGTGASASQESRCEPGLTNPEVEGVRSASAKQQCRKRVARGDFRGEESEMAKEEGAMLGLLWPEGAYASRDHGFKMAGQMNTTQMTWSLPEDSLCKSLSTCRASTKMRRLLCYYLVNKCT</sequence>
<feature type="region of interest" description="Disordered" evidence="1">
    <location>
        <begin position="221"/>
        <end position="255"/>
    </location>
</feature>
<dbReference type="Proteomes" id="UP000784294">
    <property type="component" value="Unassembled WGS sequence"/>
</dbReference>
<dbReference type="EMBL" id="CAAALY010012569">
    <property type="protein sequence ID" value="VEL11700.1"/>
    <property type="molecule type" value="Genomic_DNA"/>
</dbReference>
<keyword evidence="3" id="KW-1185">Reference proteome</keyword>
<dbReference type="AlphaFoldDB" id="A0A448WH97"/>
<name>A0A448WH97_9PLAT</name>
<gene>
    <name evidence="2" type="ORF">PXEA_LOCUS5140</name>
</gene>
<accession>A0A448WH97</accession>
<evidence type="ECO:0000313" key="2">
    <source>
        <dbReference type="EMBL" id="VEL11700.1"/>
    </source>
</evidence>
<comment type="caution">
    <text evidence="2">The sequence shown here is derived from an EMBL/GenBank/DDBJ whole genome shotgun (WGS) entry which is preliminary data.</text>
</comment>
<evidence type="ECO:0000313" key="3">
    <source>
        <dbReference type="Proteomes" id="UP000784294"/>
    </source>
</evidence>
<proteinExistence type="predicted"/>
<protein>
    <submittedName>
        <fullName evidence="2">Uncharacterized protein</fullName>
    </submittedName>
</protein>
<evidence type="ECO:0000256" key="1">
    <source>
        <dbReference type="SAM" id="MobiDB-lite"/>
    </source>
</evidence>